<sequence>MVHVFAPTDGPYAEAAYRQIHGIWNRCRDGLGMVDEVPSTGLPTGLPPGANMLTPGRPVAAIQDRAADYQAVVRREHDVVNLSMVFAAPLDTRSRRLRIGSASPPGWVEFDRWWNELATGGTDALFGIVRVCQAKFGDRSIPSLDVIAHDVRAVLPGADHVPYWWQRGWTTGDGLAVWEVSPDDGQAERRVVVIAPGDQDAELSAWTWSQGDPAMPPLARYLMHAAKLRYQARVRGDGEQLKRLIDRVNDHVAQVRTALERGSTAYAALARLRLDEADLASALRDVRTMRRTVEIAVDNMTTALAEPFGSDRRLAEWLASQLSDDAEYLEATREVAREFGRLAQQGPTDAERAQPELPAPPDADRTRRPESPSTAHRGAPDRISLRMGFAVDIERYSSRTSPEKASLQERLAALVREVLDDMGYRLDETDHQDTGDGMNVFLPVEVELHRALPRLLLSWQAHLVADNARFRDRMRLRMATAFGPVGLAALGFAGSTIVEVSRLLNSAVLRGALADHPDTDLAVLVSEQLYAYVIGEGYPGLDARQFERRAVEVKEFRQHAWLWVPE</sequence>
<dbReference type="AlphaFoldDB" id="A0A5B0BIJ6"/>
<reference evidence="4 5" key="1">
    <citation type="submission" date="2019-05" db="EMBL/GenBank/DDBJ databases">
        <authorList>
            <person name="Hariharan J."/>
            <person name="Choudoir M.J."/>
            <person name="Diebold P."/>
            <person name="Panke-Buisse K."/>
            <person name="Buckley D.H."/>
        </authorList>
    </citation>
    <scope>NUCLEOTIDE SEQUENCE [LARGE SCALE GENOMIC DNA]</scope>
    <source>
        <strain evidence="4 5">SUN51</strain>
    </source>
</reference>
<gene>
    <name evidence="4" type="ORF">FGF04_08065</name>
</gene>
<feature type="region of interest" description="Disordered" evidence="1">
    <location>
        <begin position="344"/>
        <end position="381"/>
    </location>
</feature>
<accession>A0A5B0BIJ6</accession>
<evidence type="ECO:0000259" key="2">
    <source>
        <dbReference type="Pfam" id="PF20269"/>
    </source>
</evidence>
<dbReference type="OrthoDB" id="4149396at2"/>
<evidence type="ECO:0008006" key="6">
    <source>
        <dbReference type="Google" id="ProtNLM"/>
    </source>
</evidence>
<dbReference type="NCBIfam" id="NF038357">
    <property type="entry name" value="BN6_48550_fam"/>
    <property type="match status" value="1"/>
</dbReference>
<dbReference type="InterPro" id="IPR046923">
    <property type="entry name" value="CATRA-C"/>
</dbReference>
<protein>
    <recommendedName>
        <fullName evidence="6">Guanylate cyclase domain-containing protein</fullName>
    </recommendedName>
</protein>
<evidence type="ECO:0000256" key="1">
    <source>
        <dbReference type="SAM" id="MobiDB-lite"/>
    </source>
</evidence>
<dbReference type="EMBL" id="VDFC01000023">
    <property type="protein sequence ID" value="KAA0940809.1"/>
    <property type="molecule type" value="Genomic_DNA"/>
</dbReference>
<evidence type="ECO:0000259" key="3">
    <source>
        <dbReference type="Pfam" id="PF20270"/>
    </source>
</evidence>
<dbReference type="Proteomes" id="UP000324965">
    <property type="component" value="Unassembled WGS sequence"/>
</dbReference>
<dbReference type="Pfam" id="PF20270">
    <property type="entry name" value="CATRA-C"/>
    <property type="match status" value="1"/>
</dbReference>
<proteinExistence type="predicted"/>
<name>A0A5B0BIJ6_9ACTN</name>
<organism evidence="4 5">
    <name type="scientific">Streptomyces apricus</name>
    <dbReference type="NCBI Taxonomy" id="1828112"/>
    <lineage>
        <taxon>Bacteria</taxon>
        <taxon>Bacillati</taxon>
        <taxon>Actinomycetota</taxon>
        <taxon>Actinomycetes</taxon>
        <taxon>Kitasatosporales</taxon>
        <taxon>Streptomycetaceae</taxon>
        <taxon>Streptomyces</taxon>
    </lineage>
</organism>
<evidence type="ECO:0000313" key="5">
    <source>
        <dbReference type="Proteomes" id="UP000324965"/>
    </source>
</evidence>
<feature type="domain" description="CASPASE and TPR Repeat-Associated C-terminal" evidence="3">
    <location>
        <begin position="216"/>
        <end position="336"/>
    </location>
</feature>
<keyword evidence="5" id="KW-1185">Reference proteome</keyword>
<evidence type="ECO:0000313" key="4">
    <source>
        <dbReference type="EMBL" id="KAA0940809.1"/>
    </source>
</evidence>
<comment type="caution">
    <text evidence="4">The sequence shown here is derived from an EMBL/GenBank/DDBJ whole genome shotgun (WGS) entry which is preliminary data.</text>
</comment>
<feature type="domain" description="CASPASE and TPR Repeat-Associated N-terminal" evidence="2">
    <location>
        <begin position="2"/>
        <end position="211"/>
    </location>
</feature>
<dbReference type="InterPro" id="IPR046922">
    <property type="entry name" value="CATRA-N"/>
</dbReference>
<dbReference type="Pfam" id="PF20269">
    <property type="entry name" value="CATRA-N"/>
    <property type="match status" value="1"/>
</dbReference>
<dbReference type="RefSeq" id="WP_149510549.1">
    <property type="nucleotide sequence ID" value="NZ_VDFC01000023.1"/>
</dbReference>